<dbReference type="Pfam" id="PF13392">
    <property type="entry name" value="HNH_3"/>
    <property type="match status" value="1"/>
</dbReference>
<evidence type="ECO:0000259" key="1">
    <source>
        <dbReference type="Pfam" id="PF13392"/>
    </source>
</evidence>
<reference evidence="2 3" key="1">
    <citation type="submission" date="2023-03" db="EMBL/GenBank/DDBJ databases">
        <authorList>
            <person name="Shen W."/>
            <person name="Cai J."/>
        </authorList>
    </citation>
    <scope>NUCLEOTIDE SEQUENCE [LARGE SCALE GENOMIC DNA]</scope>
    <source>
        <strain evidence="2 3">P72-2</strain>
    </source>
</reference>
<name>A0ABU3ESV0_9ENTE</name>
<gene>
    <name evidence="2" type="ORF">P7D39_08435</name>
</gene>
<feature type="domain" description="HNH nuclease" evidence="1">
    <location>
        <begin position="114"/>
        <end position="154"/>
    </location>
</feature>
<dbReference type="GO" id="GO:0004519">
    <property type="term" value="F:endonuclease activity"/>
    <property type="evidence" value="ECO:0007669"/>
    <property type="project" value="UniProtKB-KW"/>
</dbReference>
<keyword evidence="3" id="KW-1185">Reference proteome</keyword>
<keyword evidence="2" id="KW-0540">Nuclease</keyword>
<dbReference type="Proteomes" id="UP001256547">
    <property type="component" value="Unassembled WGS sequence"/>
</dbReference>
<dbReference type="Pfam" id="PF18780">
    <property type="entry name" value="HNH_repeat"/>
    <property type="match status" value="1"/>
</dbReference>
<dbReference type="EMBL" id="JARPYR010000015">
    <property type="protein sequence ID" value="MDT2597031.1"/>
    <property type="molecule type" value="Genomic_DNA"/>
</dbReference>
<evidence type="ECO:0000313" key="3">
    <source>
        <dbReference type="Proteomes" id="UP001256547"/>
    </source>
</evidence>
<organism evidence="2 3">
    <name type="scientific">Enterococcus dongliensis</name>
    <dbReference type="NCBI Taxonomy" id="2559925"/>
    <lineage>
        <taxon>Bacteria</taxon>
        <taxon>Bacillati</taxon>
        <taxon>Bacillota</taxon>
        <taxon>Bacilli</taxon>
        <taxon>Lactobacillales</taxon>
        <taxon>Enterococcaceae</taxon>
        <taxon>Enterococcus</taxon>
    </lineage>
</organism>
<accession>A0ABU3ESV0</accession>
<dbReference type="InterPro" id="IPR003615">
    <property type="entry name" value="HNH_nuc"/>
</dbReference>
<proteinExistence type="predicted"/>
<sequence length="195" mass="22688">MKYTKEVLVDLFNELEKELGRRPTKNDWRNSALTPSDMPIRQSFGNWSEFVRSMGLELLKPEISALARKNCIKSRKENVGGNNKGGRYKNKNGYIEVWCPEHPNSKGGGYIMEHRLVMSNYLGRALKKGENIHHINGKRDDNRIENLELWTTQQPSGQRVEDKIEWAKLFLEQYGYEIIGNIYTNPELSEDKNEK</sequence>
<dbReference type="InterPro" id="IPR041025">
    <property type="entry name" value="HNH_repeat"/>
</dbReference>
<dbReference type="SUPFAM" id="SSF159006">
    <property type="entry name" value="YopX-like"/>
    <property type="match status" value="1"/>
</dbReference>
<protein>
    <submittedName>
        <fullName evidence="2">HNH endonuclease</fullName>
    </submittedName>
</protein>
<keyword evidence="2" id="KW-0378">Hydrolase</keyword>
<dbReference type="RefSeq" id="WP_311924742.1">
    <property type="nucleotide sequence ID" value="NZ_JARPYR010000015.1"/>
</dbReference>
<dbReference type="InterPro" id="IPR044925">
    <property type="entry name" value="His-Me_finger_sf"/>
</dbReference>
<comment type="caution">
    <text evidence="2">The sequence shown here is derived from an EMBL/GenBank/DDBJ whole genome shotgun (WGS) entry which is preliminary data.</text>
</comment>
<evidence type="ECO:0000313" key="2">
    <source>
        <dbReference type="EMBL" id="MDT2597031.1"/>
    </source>
</evidence>
<dbReference type="SUPFAM" id="SSF54060">
    <property type="entry name" value="His-Me finger endonucleases"/>
    <property type="match status" value="1"/>
</dbReference>
<keyword evidence="2" id="KW-0255">Endonuclease</keyword>
<dbReference type="Gene3D" id="3.90.75.20">
    <property type="match status" value="1"/>
</dbReference>